<evidence type="ECO:0000256" key="3">
    <source>
        <dbReference type="ARBA" id="ARBA00022692"/>
    </source>
</evidence>
<feature type="region of interest" description="Disordered" evidence="8">
    <location>
        <begin position="484"/>
        <end position="506"/>
    </location>
</feature>
<reference evidence="12" key="1">
    <citation type="journal article" date="2016" name="Nat. Genet.">
        <title>A high-quality carrot genome assembly provides new insights into carotenoid accumulation and asterid genome evolution.</title>
        <authorList>
            <person name="Iorizzo M."/>
            <person name="Ellison S."/>
            <person name="Senalik D."/>
            <person name="Zeng P."/>
            <person name="Satapoomin P."/>
            <person name="Huang J."/>
            <person name="Bowman M."/>
            <person name="Iovene M."/>
            <person name="Sanseverino W."/>
            <person name="Cavagnaro P."/>
            <person name="Yildiz M."/>
            <person name="Macko-Podgorni A."/>
            <person name="Moranska E."/>
            <person name="Grzebelus E."/>
            <person name="Grzebelus D."/>
            <person name="Ashrafi H."/>
            <person name="Zheng Z."/>
            <person name="Cheng S."/>
            <person name="Spooner D."/>
            <person name="Van Deynze A."/>
            <person name="Simon P."/>
        </authorList>
    </citation>
    <scope>NUCLEOTIDE SEQUENCE [LARGE SCALE GENOMIC DNA]</scope>
    <source>
        <tissue evidence="12">Leaf</tissue>
    </source>
</reference>
<comment type="subcellular location">
    <subcellularLocation>
        <location evidence="1">Membrane</location>
        <topology evidence="1">Single-pass membrane protein</topology>
    </subcellularLocation>
</comment>
<comment type="caution">
    <text evidence="12">The sequence shown here is derived from an EMBL/GenBank/DDBJ whole genome shotgun (WGS) entry which is preliminary data.</text>
</comment>
<dbReference type="AlphaFoldDB" id="A0A162A8I3"/>
<evidence type="ECO:0000256" key="1">
    <source>
        <dbReference type="ARBA" id="ARBA00004167"/>
    </source>
</evidence>
<dbReference type="InterPro" id="IPR032675">
    <property type="entry name" value="LRR_dom_sf"/>
</dbReference>
<dbReference type="FunFam" id="3.80.10.10:FF:000129">
    <property type="entry name" value="Leucine-rich repeat receptor-like kinase"/>
    <property type="match status" value="1"/>
</dbReference>
<dbReference type="EMBL" id="LNRQ01000004">
    <property type="protein sequence ID" value="KZM97050.1"/>
    <property type="molecule type" value="Genomic_DNA"/>
</dbReference>
<feature type="transmembrane region" description="Helical" evidence="9">
    <location>
        <begin position="512"/>
        <end position="534"/>
    </location>
</feature>
<evidence type="ECO:0000256" key="6">
    <source>
        <dbReference type="ARBA" id="ARBA00022989"/>
    </source>
</evidence>
<keyword evidence="4 10" id="KW-0732">Signal</keyword>
<name>A0A162A8I3_DAUCS</name>
<evidence type="ECO:0000256" key="10">
    <source>
        <dbReference type="SAM" id="SignalP"/>
    </source>
</evidence>
<evidence type="ECO:0000259" key="11">
    <source>
        <dbReference type="Pfam" id="PF12819"/>
    </source>
</evidence>
<evidence type="ECO:0000256" key="5">
    <source>
        <dbReference type="ARBA" id="ARBA00022737"/>
    </source>
</evidence>
<evidence type="ECO:0000256" key="2">
    <source>
        <dbReference type="ARBA" id="ARBA00022614"/>
    </source>
</evidence>
<keyword evidence="2" id="KW-0433">Leucine-rich repeat</keyword>
<sequence>MAKLLILLLLLALCNLSKSDDVKIYVDCGSVLGNTDAYGNIWQGDLLLTQDGVSQTVQSSNADSDPILDTLRVFTTGIKNCYYFTVNNGERVFVRASFNYGNYDQKSSPPTFDLMFDGNFWTTVETSNDEVVTYELTYVVRSDVISVCVGQTEKDQFPFISALSVHSMDSDVYRSADSSYALLLQSRVAYGADAVIRSATDYDRIWTPAVLGNGIINFTDLSLDFKVDSPPLEVLQNAITTESTSDRLILASGFPSNGASVYISMYFSEPTEVTKKRSFLFTVDNQEDSSSSIVPPYNDVDHQTATVDVSANTTLSLVATTGSELPPLINAMELFYLSKDKLTNGTDADDVGALASLLKAIGAAPDYSDPCLPASFAWGWLECSDDATPRVTALYLDSSGLTGLLPDLSAMTGLKTIDAHNNSFTGVIPDYLGTLPNLKELNLADNLLTGSIPTSISKNKNIKLNVTGNSGLCTSGKCDDATTTTTPSTPGFPTIEGYSPSTGKKKNKKTPVILGTTIPSGLLASAIISFLAWVRHKRKKTSVASTDHAASGHVGGGKIGEAVMDEIKVNIENEVVDEVSDGINQQFSNAT</sequence>
<feature type="signal peptide" evidence="10">
    <location>
        <begin position="1"/>
        <end position="19"/>
    </location>
</feature>
<dbReference type="InterPro" id="IPR024788">
    <property type="entry name" value="Malectin-like_Carb-bd_dom"/>
</dbReference>
<feature type="compositionally biased region" description="Low complexity" evidence="8">
    <location>
        <begin position="484"/>
        <end position="494"/>
    </location>
</feature>
<keyword evidence="7 9" id="KW-0472">Membrane</keyword>
<keyword evidence="5" id="KW-0677">Repeat</keyword>
<dbReference type="OMA" id="NETIRYP"/>
<feature type="chain" id="PRO_5007831435" description="Malectin-like domain-containing protein" evidence="10">
    <location>
        <begin position="20"/>
        <end position="591"/>
    </location>
</feature>
<protein>
    <recommendedName>
        <fullName evidence="11">Malectin-like domain-containing protein</fullName>
    </recommendedName>
</protein>
<evidence type="ECO:0000256" key="8">
    <source>
        <dbReference type="SAM" id="MobiDB-lite"/>
    </source>
</evidence>
<dbReference type="Gramene" id="KZM97050">
    <property type="protein sequence ID" value="KZM97050"/>
    <property type="gene ID" value="DCAR_015588"/>
</dbReference>
<evidence type="ECO:0000256" key="7">
    <source>
        <dbReference type="ARBA" id="ARBA00023136"/>
    </source>
</evidence>
<keyword evidence="3 9" id="KW-0812">Transmembrane</keyword>
<evidence type="ECO:0000256" key="4">
    <source>
        <dbReference type="ARBA" id="ARBA00022729"/>
    </source>
</evidence>
<dbReference type="InterPro" id="IPR001611">
    <property type="entry name" value="Leu-rich_rpt"/>
</dbReference>
<dbReference type="KEGG" id="dcr:108217992"/>
<keyword evidence="6 9" id="KW-1133">Transmembrane helix</keyword>
<organism evidence="12">
    <name type="scientific">Daucus carota subsp. sativus</name>
    <name type="common">Carrot</name>
    <dbReference type="NCBI Taxonomy" id="79200"/>
    <lineage>
        <taxon>Eukaryota</taxon>
        <taxon>Viridiplantae</taxon>
        <taxon>Streptophyta</taxon>
        <taxon>Embryophyta</taxon>
        <taxon>Tracheophyta</taxon>
        <taxon>Spermatophyta</taxon>
        <taxon>Magnoliopsida</taxon>
        <taxon>eudicotyledons</taxon>
        <taxon>Gunneridae</taxon>
        <taxon>Pentapetalae</taxon>
        <taxon>asterids</taxon>
        <taxon>campanulids</taxon>
        <taxon>Apiales</taxon>
        <taxon>Apiaceae</taxon>
        <taxon>Apioideae</taxon>
        <taxon>Scandiceae</taxon>
        <taxon>Daucinae</taxon>
        <taxon>Daucus</taxon>
        <taxon>Daucus sect. Daucus</taxon>
    </lineage>
</organism>
<dbReference type="PANTHER" id="PTHR45631">
    <property type="entry name" value="OS07G0107800 PROTEIN-RELATED"/>
    <property type="match status" value="1"/>
</dbReference>
<accession>A0A162A8I3</accession>
<evidence type="ECO:0000256" key="9">
    <source>
        <dbReference type="SAM" id="Phobius"/>
    </source>
</evidence>
<proteinExistence type="predicted"/>
<dbReference type="GO" id="GO:0016020">
    <property type="term" value="C:membrane"/>
    <property type="evidence" value="ECO:0007669"/>
    <property type="project" value="UniProtKB-SubCell"/>
</dbReference>
<evidence type="ECO:0000313" key="12">
    <source>
        <dbReference type="EMBL" id="KZM97050.1"/>
    </source>
</evidence>
<gene>
    <name evidence="12" type="ORF">DCAR_015588</name>
</gene>
<dbReference type="OrthoDB" id="2143199at2759"/>
<dbReference type="Gene3D" id="3.80.10.10">
    <property type="entry name" value="Ribonuclease Inhibitor"/>
    <property type="match status" value="1"/>
</dbReference>
<feature type="domain" description="Malectin-like" evidence="11">
    <location>
        <begin position="26"/>
        <end position="336"/>
    </location>
</feature>
<dbReference type="SUPFAM" id="SSF52058">
    <property type="entry name" value="L domain-like"/>
    <property type="match status" value="1"/>
</dbReference>
<dbReference type="PANTHER" id="PTHR45631:SF44">
    <property type="entry name" value="CARBOHYDRATE-BINDING PROTEIN OF THE ER PROTEIN"/>
    <property type="match status" value="1"/>
</dbReference>
<dbReference type="Pfam" id="PF00560">
    <property type="entry name" value="LRR_1"/>
    <property type="match status" value="2"/>
</dbReference>
<dbReference type="STRING" id="79200.A0A162A8I3"/>
<dbReference type="Pfam" id="PF12819">
    <property type="entry name" value="Malectin_like"/>
    <property type="match status" value="1"/>
</dbReference>